<dbReference type="RefSeq" id="WP_077807092.1">
    <property type="nucleotide sequence ID" value="NZ_BJXS01000007.1"/>
</dbReference>
<proteinExistence type="inferred from homology"/>
<comment type="similarity">
    <text evidence="1">Belongs to the Gfa family.</text>
</comment>
<dbReference type="STRING" id="320497.A0U93_09085"/>
<dbReference type="EMBL" id="CP014691">
    <property type="protein sequence ID" value="AQS88075.1"/>
    <property type="molecule type" value="Genomic_DNA"/>
</dbReference>
<dbReference type="GO" id="GO:0016740">
    <property type="term" value="F:transferase activity"/>
    <property type="evidence" value="ECO:0007669"/>
    <property type="project" value="UniProtKB-KW"/>
</dbReference>
<evidence type="ECO:0000313" key="5">
    <source>
        <dbReference type="EMBL" id="AQS88075.1"/>
    </source>
</evidence>
<evidence type="ECO:0000256" key="3">
    <source>
        <dbReference type="ARBA" id="ARBA00022833"/>
    </source>
</evidence>
<dbReference type="PANTHER" id="PTHR33337:SF44">
    <property type="entry name" value="DUF636 DOMAIN PROTEIN (AFU_ORTHOLOGUE AFUA_1G09754)"/>
    <property type="match status" value="1"/>
</dbReference>
<dbReference type="AlphaFoldDB" id="A0A1U9KQQ6"/>
<evidence type="ECO:0000256" key="4">
    <source>
        <dbReference type="ARBA" id="ARBA00023239"/>
    </source>
</evidence>
<dbReference type="PROSITE" id="PS51891">
    <property type="entry name" value="CENP_V_GFA"/>
    <property type="match status" value="1"/>
</dbReference>
<dbReference type="GO" id="GO:0016846">
    <property type="term" value="F:carbon-sulfur lyase activity"/>
    <property type="evidence" value="ECO:0007669"/>
    <property type="project" value="InterPro"/>
</dbReference>
<keyword evidence="2" id="KW-0479">Metal-binding</keyword>
<protein>
    <submittedName>
        <fullName evidence="5">Alanine acetyltransferase</fullName>
    </submittedName>
</protein>
<dbReference type="InterPro" id="IPR006913">
    <property type="entry name" value="CENP-V/GFA"/>
</dbReference>
<sequence length="165" mass="18080">MPMLLEGTCQCGAISFSVQSQAPVPYQLCYCSICRKTAGTGGYAINLSGMADTLKLHDPHHRKQMAHAVTGRHGGHVRHSAAERHFCGSCGTALWLYDARWPALLHPAAGVIDTPLPVPPSRVHIMLGSKADWVTPDIREGDEAFDGYPEQSLEEWHKTHGLWQA</sequence>
<dbReference type="SUPFAM" id="SSF51316">
    <property type="entry name" value="Mss4-like"/>
    <property type="match status" value="1"/>
</dbReference>
<dbReference type="PANTHER" id="PTHR33337">
    <property type="entry name" value="GFA DOMAIN-CONTAINING PROTEIN"/>
    <property type="match status" value="1"/>
</dbReference>
<evidence type="ECO:0000256" key="2">
    <source>
        <dbReference type="ARBA" id="ARBA00022723"/>
    </source>
</evidence>
<evidence type="ECO:0000313" key="6">
    <source>
        <dbReference type="Proteomes" id="UP000188604"/>
    </source>
</evidence>
<gene>
    <name evidence="5" type="ORF">A0U93_09085</name>
</gene>
<keyword evidence="6" id="KW-1185">Reference proteome</keyword>
<dbReference type="KEGG" id="nch:A0U93_09085"/>
<dbReference type="Gene3D" id="2.170.150.70">
    <property type="match status" value="1"/>
</dbReference>
<name>A0A1U9KQQ6_9PROT</name>
<dbReference type="Proteomes" id="UP000188604">
    <property type="component" value="Chromosome"/>
</dbReference>
<keyword evidence="5" id="KW-0808">Transferase</keyword>
<dbReference type="OrthoDB" id="9807246at2"/>
<reference evidence="5 6" key="1">
    <citation type="submission" date="2016-03" db="EMBL/GenBank/DDBJ databases">
        <title>Acetic acid bacteria sequencing.</title>
        <authorList>
            <person name="Brandt J."/>
            <person name="Jakob F."/>
            <person name="Vogel R.F."/>
        </authorList>
    </citation>
    <scope>NUCLEOTIDE SEQUENCE [LARGE SCALE GENOMIC DNA]</scope>
    <source>
        <strain evidence="5 6">NBRC 101099</strain>
    </source>
</reference>
<dbReference type="GO" id="GO:0046872">
    <property type="term" value="F:metal ion binding"/>
    <property type="evidence" value="ECO:0007669"/>
    <property type="project" value="UniProtKB-KW"/>
</dbReference>
<organism evidence="5 6">
    <name type="scientific">Neoasaia chiangmaiensis</name>
    <dbReference type="NCBI Taxonomy" id="320497"/>
    <lineage>
        <taxon>Bacteria</taxon>
        <taxon>Pseudomonadati</taxon>
        <taxon>Pseudomonadota</taxon>
        <taxon>Alphaproteobacteria</taxon>
        <taxon>Acetobacterales</taxon>
        <taxon>Acetobacteraceae</taxon>
        <taxon>Neoasaia</taxon>
    </lineage>
</organism>
<dbReference type="Pfam" id="PF04828">
    <property type="entry name" value="GFA"/>
    <property type="match status" value="1"/>
</dbReference>
<evidence type="ECO:0000256" key="1">
    <source>
        <dbReference type="ARBA" id="ARBA00005495"/>
    </source>
</evidence>
<accession>A0A1U9KQQ6</accession>
<dbReference type="InterPro" id="IPR011057">
    <property type="entry name" value="Mss4-like_sf"/>
</dbReference>
<keyword evidence="4" id="KW-0456">Lyase</keyword>
<keyword evidence="3" id="KW-0862">Zinc</keyword>